<evidence type="ECO:0000256" key="4">
    <source>
        <dbReference type="ARBA" id="ARBA00022679"/>
    </source>
</evidence>
<evidence type="ECO:0000256" key="5">
    <source>
        <dbReference type="ARBA" id="ARBA00047960"/>
    </source>
</evidence>
<evidence type="ECO:0000256" key="3">
    <source>
        <dbReference type="ARBA" id="ARBA00012452"/>
    </source>
</evidence>
<keyword evidence="4" id="KW-0808">Transferase</keyword>
<evidence type="ECO:0000259" key="7">
    <source>
        <dbReference type="PROSITE" id="PS50404"/>
    </source>
</evidence>
<feature type="domain" description="GST C-terminal" evidence="8">
    <location>
        <begin position="171"/>
        <end position="289"/>
    </location>
</feature>
<dbReference type="SUPFAM" id="SSF52833">
    <property type="entry name" value="Thioredoxin-like"/>
    <property type="match status" value="1"/>
</dbReference>
<dbReference type="InterPro" id="IPR036249">
    <property type="entry name" value="Thioredoxin-like_sf"/>
</dbReference>
<dbReference type="PANTHER" id="PTHR11571">
    <property type="entry name" value="GLUTATHIONE S-TRANSFERASE"/>
    <property type="match status" value="1"/>
</dbReference>
<evidence type="ECO:0000256" key="6">
    <source>
        <dbReference type="SAM" id="MobiDB-lite"/>
    </source>
</evidence>
<dbReference type="EC" id="2.5.1.18" evidence="3"/>
<comment type="catalytic activity">
    <reaction evidence="5">
        <text>RX + glutathione = an S-substituted glutathione + a halide anion + H(+)</text>
        <dbReference type="Rhea" id="RHEA:16437"/>
        <dbReference type="ChEBI" id="CHEBI:15378"/>
        <dbReference type="ChEBI" id="CHEBI:16042"/>
        <dbReference type="ChEBI" id="CHEBI:17792"/>
        <dbReference type="ChEBI" id="CHEBI:57925"/>
        <dbReference type="ChEBI" id="CHEBI:90779"/>
        <dbReference type="EC" id="2.5.1.18"/>
    </reaction>
</comment>
<comment type="function">
    <text evidence="1">Conjugation of reduced glutathione to a wide number of exogenous and endogenous hydrophobic electrophiles.</text>
</comment>
<name>A0A7S3I8E9_9SPIT</name>
<sequence>MQLTAQKAAAKAKKSGLSRLKTGVKAAAPDAEESKGGDSSAQVAQLQARVAQLERDLAAASTGGASTGGEVAGASENYDSRPEFGYWSIRGLGAPCRMMFYYCNVDFEDKLYECGDAPDFDKSCWTDVKETMGMEYPNLPYLIDGETKISETAAIMQYIAKKWKPELLGRDAAELGRVNMLWAHVSNLKMKSTTPCYTGDGNADAILDAVRPILAKLVESMGESSFIAGENPTWLDFYFAENLDMLDKLGDGLFFAEFPGLQTYWERFIALPSLAEAWADDSRLMKQPFNNKMARNLNE</sequence>
<comment type="similarity">
    <text evidence="2">Belongs to the GST superfamily. Mu family.</text>
</comment>
<dbReference type="Pfam" id="PF02798">
    <property type="entry name" value="GST_N"/>
    <property type="match status" value="1"/>
</dbReference>
<reference evidence="9" key="1">
    <citation type="submission" date="2021-01" db="EMBL/GenBank/DDBJ databases">
        <authorList>
            <person name="Corre E."/>
            <person name="Pelletier E."/>
            <person name="Niang G."/>
            <person name="Scheremetjew M."/>
            <person name="Finn R."/>
            <person name="Kale V."/>
            <person name="Holt S."/>
            <person name="Cochrane G."/>
            <person name="Meng A."/>
            <person name="Brown T."/>
            <person name="Cohen L."/>
        </authorList>
    </citation>
    <scope>NUCLEOTIDE SEQUENCE</scope>
    <source>
        <strain evidence="9">Fehren 1</strain>
    </source>
</reference>
<dbReference type="GO" id="GO:0006749">
    <property type="term" value="P:glutathione metabolic process"/>
    <property type="evidence" value="ECO:0007669"/>
    <property type="project" value="TreeGrafter"/>
</dbReference>
<gene>
    <name evidence="9" type="ORF">FEHR0123_LOCUS11605</name>
</gene>
<dbReference type="InterPro" id="IPR050213">
    <property type="entry name" value="GST_superfamily"/>
</dbReference>
<dbReference type="PROSITE" id="PS50405">
    <property type="entry name" value="GST_CTER"/>
    <property type="match status" value="1"/>
</dbReference>
<dbReference type="PANTHER" id="PTHR11571:SF222">
    <property type="entry name" value="GLUTATHIONE TRANSFERASE"/>
    <property type="match status" value="1"/>
</dbReference>
<dbReference type="Pfam" id="PF00043">
    <property type="entry name" value="GST_C"/>
    <property type="match status" value="1"/>
</dbReference>
<dbReference type="InterPro" id="IPR040079">
    <property type="entry name" value="Glutathione_S-Trfase"/>
</dbReference>
<protein>
    <recommendedName>
        <fullName evidence="3">glutathione transferase</fullName>
        <ecNumber evidence="3">2.5.1.18</ecNumber>
    </recommendedName>
</protein>
<dbReference type="Gene3D" id="1.20.1050.10">
    <property type="match status" value="1"/>
</dbReference>
<dbReference type="InterPro" id="IPR036282">
    <property type="entry name" value="Glutathione-S-Trfase_C_sf"/>
</dbReference>
<evidence type="ECO:0000259" key="8">
    <source>
        <dbReference type="PROSITE" id="PS50405"/>
    </source>
</evidence>
<proteinExistence type="inferred from homology"/>
<dbReference type="CDD" id="cd03075">
    <property type="entry name" value="GST_N_Mu"/>
    <property type="match status" value="1"/>
</dbReference>
<dbReference type="EMBL" id="HBIE01037849">
    <property type="protein sequence ID" value="CAE0316628.1"/>
    <property type="molecule type" value="Transcribed_RNA"/>
</dbReference>
<dbReference type="SFLD" id="SFLDS00019">
    <property type="entry name" value="Glutathione_Transferase_(cytos"/>
    <property type="match status" value="1"/>
</dbReference>
<evidence type="ECO:0000256" key="1">
    <source>
        <dbReference type="ARBA" id="ARBA00003701"/>
    </source>
</evidence>
<dbReference type="SUPFAM" id="SSF47616">
    <property type="entry name" value="GST C-terminal domain-like"/>
    <property type="match status" value="1"/>
</dbReference>
<dbReference type="PROSITE" id="PS50404">
    <property type="entry name" value="GST_NTER"/>
    <property type="match status" value="1"/>
</dbReference>
<evidence type="ECO:0000313" key="9">
    <source>
        <dbReference type="EMBL" id="CAE0316628.1"/>
    </source>
</evidence>
<dbReference type="AlphaFoldDB" id="A0A7S3I8E9"/>
<dbReference type="InterPro" id="IPR004046">
    <property type="entry name" value="GST_C"/>
</dbReference>
<dbReference type="Gene3D" id="3.40.30.10">
    <property type="entry name" value="Glutaredoxin"/>
    <property type="match status" value="1"/>
</dbReference>
<accession>A0A7S3I8E9</accession>
<dbReference type="InterPro" id="IPR010987">
    <property type="entry name" value="Glutathione-S-Trfase_C-like"/>
</dbReference>
<evidence type="ECO:0000256" key="2">
    <source>
        <dbReference type="ARBA" id="ARBA00005861"/>
    </source>
</evidence>
<organism evidence="9">
    <name type="scientific">Favella ehrenbergii</name>
    <dbReference type="NCBI Taxonomy" id="182087"/>
    <lineage>
        <taxon>Eukaryota</taxon>
        <taxon>Sar</taxon>
        <taxon>Alveolata</taxon>
        <taxon>Ciliophora</taxon>
        <taxon>Intramacronucleata</taxon>
        <taxon>Spirotrichea</taxon>
        <taxon>Choreotrichia</taxon>
        <taxon>Tintinnida</taxon>
        <taxon>Xystonellidae</taxon>
        <taxon>Favella</taxon>
    </lineage>
</organism>
<feature type="region of interest" description="Disordered" evidence="6">
    <location>
        <begin position="1"/>
        <end position="43"/>
    </location>
</feature>
<dbReference type="GO" id="GO:0004364">
    <property type="term" value="F:glutathione transferase activity"/>
    <property type="evidence" value="ECO:0007669"/>
    <property type="project" value="UniProtKB-EC"/>
</dbReference>
<feature type="domain" description="GST N-terminal" evidence="7">
    <location>
        <begin position="80"/>
        <end position="167"/>
    </location>
</feature>
<dbReference type="InterPro" id="IPR004045">
    <property type="entry name" value="Glutathione_S-Trfase_N"/>
</dbReference>